<sequence length="639" mass="73460">MTPRRASRKVPPGAENHHRERKGLRRKRRADVHNRLGARIGINLKLYSRTKANRWDASHASFESSPNYTLTIADSQDVGEVVREMYEGSDSESPPSDIEDLIPHWQDIVDEHSEFDWLEVIEGRATYQPNSRSPVEESGHCRALLVRKSEIMDTFWEDMEAPEHQLAELAFELFDRFGSLKPHFKEHRLKRGSGVWGDELNYSDILLIHKLEVSPAHRRRGIGSKLAGAILELASKKSKRYIGITGPGVAEDEWTSVTEDDISQQTEDIALSFWRKLQFRRIGCSRWLGYSPDTRHKSRSLAIEHDFDLPHVPQVPDTPEIDSLMKDISVIDDAECLKRLRKVLGDASPEDIRWEARDNHGNTLLHLAPWSSKSQSTRWIIQRNSGLLSRLNSKGDTPLEALGAYMERKRTITQFRFLRTDVSDMFTGFDNTILSCLCLLRGLAIEDISEDEHLRLKFGCTCGNCLGGFLSPRVLDMLLFSAETIFDLIYTVGNRYDGHEWCRYYEGFLEYLPDPIAQSLAIRDNMRTGFCMLWKYLATCLRERMLPTDENVLLLVRNSNDWPPHCRNFIQKGGSISSAATMLFQQTMELEQLYDFEKGPVDLPICRNDREFGMVSGMCGYERVTRVQHLTMQGKKIRF</sequence>
<dbReference type="VEuPathDB" id="FungiDB:BDV34DRAFT_8934"/>
<dbReference type="AlphaFoldDB" id="A0A5N6D6V6"/>
<evidence type="ECO:0000313" key="3">
    <source>
        <dbReference type="EMBL" id="KAB8200758.1"/>
    </source>
</evidence>
<dbReference type="EMBL" id="ML735035">
    <property type="protein sequence ID" value="KAB8200758.1"/>
    <property type="molecule type" value="Genomic_DNA"/>
</dbReference>
<accession>A0A5N6D6V6</accession>
<protein>
    <recommendedName>
        <fullName evidence="2">N-acetyltransferase domain-containing protein</fullName>
    </recommendedName>
</protein>
<dbReference type="PROSITE" id="PS51186">
    <property type="entry name" value="GNAT"/>
    <property type="match status" value="1"/>
</dbReference>
<dbReference type="GO" id="GO:0016747">
    <property type="term" value="F:acyltransferase activity, transferring groups other than amino-acyl groups"/>
    <property type="evidence" value="ECO:0007669"/>
    <property type="project" value="InterPro"/>
</dbReference>
<feature type="compositionally biased region" description="Basic residues" evidence="1">
    <location>
        <begin position="19"/>
        <end position="30"/>
    </location>
</feature>
<evidence type="ECO:0000313" key="4">
    <source>
        <dbReference type="Proteomes" id="UP000326532"/>
    </source>
</evidence>
<name>A0A5N6D6V6_ASPPA</name>
<feature type="domain" description="N-acetyltransferase" evidence="2">
    <location>
        <begin position="149"/>
        <end position="310"/>
    </location>
</feature>
<evidence type="ECO:0000256" key="1">
    <source>
        <dbReference type="SAM" id="MobiDB-lite"/>
    </source>
</evidence>
<gene>
    <name evidence="3" type="ORF">BDV34DRAFT_8934</name>
</gene>
<proteinExistence type="predicted"/>
<dbReference type="OMA" id="PECRNDH"/>
<dbReference type="Pfam" id="PF00583">
    <property type="entry name" value="Acetyltransf_1"/>
    <property type="match status" value="1"/>
</dbReference>
<dbReference type="Proteomes" id="UP000326532">
    <property type="component" value="Unassembled WGS sequence"/>
</dbReference>
<keyword evidence="4" id="KW-1185">Reference proteome</keyword>
<organism evidence="3 4">
    <name type="scientific">Aspergillus parasiticus</name>
    <dbReference type="NCBI Taxonomy" id="5067"/>
    <lineage>
        <taxon>Eukaryota</taxon>
        <taxon>Fungi</taxon>
        <taxon>Dikarya</taxon>
        <taxon>Ascomycota</taxon>
        <taxon>Pezizomycotina</taxon>
        <taxon>Eurotiomycetes</taxon>
        <taxon>Eurotiomycetidae</taxon>
        <taxon>Eurotiales</taxon>
        <taxon>Aspergillaceae</taxon>
        <taxon>Aspergillus</taxon>
        <taxon>Aspergillus subgen. Circumdati</taxon>
    </lineage>
</organism>
<dbReference type="SUPFAM" id="SSF55729">
    <property type="entry name" value="Acyl-CoA N-acyltransferases (Nat)"/>
    <property type="match status" value="1"/>
</dbReference>
<dbReference type="InterPro" id="IPR000182">
    <property type="entry name" value="GNAT_dom"/>
</dbReference>
<evidence type="ECO:0000259" key="2">
    <source>
        <dbReference type="PROSITE" id="PS51186"/>
    </source>
</evidence>
<dbReference type="InterPro" id="IPR016181">
    <property type="entry name" value="Acyl_CoA_acyltransferase"/>
</dbReference>
<dbReference type="Gene3D" id="3.40.630.30">
    <property type="match status" value="1"/>
</dbReference>
<feature type="region of interest" description="Disordered" evidence="1">
    <location>
        <begin position="1"/>
        <end position="30"/>
    </location>
</feature>
<dbReference type="CDD" id="cd04301">
    <property type="entry name" value="NAT_SF"/>
    <property type="match status" value="1"/>
</dbReference>
<reference evidence="3 4" key="1">
    <citation type="submission" date="2019-04" db="EMBL/GenBank/DDBJ databases">
        <title>Fungal friends and foes A comparative genomics study of 23 Aspergillus species from section Flavi.</title>
        <authorList>
            <consortium name="DOE Joint Genome Institute"/>
            <person name="Kjaerbolling I."/>
            <person name="Vesth T.C."/>
            <person name="Frisvad J.C."/>
            <person name="Nybo J.L."/>
            <person name="Theobald S."/>
            <person name="Kildgaard S."/>
            <person name="Petersen T.I."/>
            <person name="Kuo A."/>
            <person name="Sato A."/>
            <person name="Lyhne E.K."/>
            <person name="Kogle M.E."/>
            <person name="Wiebenga A."/>
            <person name="Kun R.S."/>
            <person name="Lubbers R.J."/>
            <person name="Makela M.R."/>
            <person name="Barry K."/>
            <person name="Chovatia M."/>
            <person name="Clum A."/>
            <person name="Daum C."/>
            <person name="Haridas S."/>
            <person name="He G."/>
            <person name="LaButti K."/>
            <person name="Lipzen A."/>
            <person name="Mondo S."/>
            <person name="Pangilinan J."/>
            <person name="Riley R."/>
            <person name="Salamov A."/>
            <person name="Simmons B.A."/>
            <person name="Magnuson J.K."/>
            <person name="Henrissat B."/>
            <person name="Mortensen U.H."/>
            <person name="Larsen T.O."/>
            <person name="De vries R.P."/>
            <person name="Grigoriev I.V."/>
            <person name="Machida M."/>
            <person name="Baker S.E."/>
            <person name="Andersen M.R."/>
        </authorList>
    </citation>
    <scope>NUCLEOTIDE SEQUENCE [LARGE SCALE GENOMIC DNA]</scope>
    <source>
        <strain evidence="3 4">CBS 117618</strain>
    </source>
</reference>